<feature type="compositionally biased region" description="Polar residues" evidence="1">
    <location>
        <begin position="238"/>
        <end position="249"/>
    </location>
</feature>
<dbReference type="Proteomes" id="UP000694941">
    <property type="component" value="Unplaced"/>
</dbReference>
<reference evidence="4" key="1">
    <citation type="submission" date="2025-08" db="UniProtKB">
        <authorList>
            <consortium name="RefSeq"/>
        </authorList>
    </citation>
    <scope>IDENTIFICATION</scope>
    <source>
        <tissue evidence="4">Muscle</tissue>
    </source>
</reference>
<evidence type="ECO:0000259" key="2">
    <source>
        <dbReference type="PROSITE" id="PS50030"/>
    </source>
</evidence>
<protein>
    <submittedName>
        <fullName evidence="4">Tudor domain-containing protein 3-like</fullName>
    </submittedName>
</protein>
<dbReference type="InterPro" id="IPR009060">
    <property type="entry name" value="UBA-like_sf"/>
</dbReference>
<proteinExistence type="predicted"/>
<gene>
    <name evidence="4" type="primary">LOC106477026</name>
</gene>
<dbReference type="SUPFAM" id="SSF46934">
    <property type="entry name" value="UBA-like"/>
    <property type="match status" value="1"/>
</dbReference>
<feature type="compositionally biased region" description="Polar residues" evidence="1">
    <location>
        <begin position="171"/>
        <end position="181"/>
    </location>
</feature>
<evidence type="ECO:0000256" key="1">
    <source>
        <dbReference type="SAM" id="MobiDB-lite"/>
    </source>
</evidence>
<keyword evidence="3" id="KW-1185">Reference proteome</keyword>
<dbReference type="InterPro" id="IPR015940">
    <property type="entry name" value="UBA"/>
</dbReference>
<dbReference type="RefSeq" id="XP_013793087.1">
    <property type="nucleotide sequence ID" value="XM_013937633.1"/>
</dbReference>
<feature type="compositionally biased region" description="Polar residues" evidence="1">
    <location>
        <begin position="269"/>
        <end position="279"/>
    </location>
</feature>
<dbReference type="Gene3D" id="1.10.8.10">
    <property type="entry name" value="DNA helicase RuvA subunit, C-terminal domain"/>
    <property type="match status" value="1"/>
</dbReference>
<evidence type="ECO:0000313" key="4">
    <source>
        <dbReference type="RefSeq" id="XP_013793087.1"/>
    </source>
</evidence>
<feature type="non-terminal residue" evidence="4">
    <location>
        <position position="331"/>
    </location>
</feature>
<feature type="compositionally biased region" description="Low complexity" evidence="1">
    <location>
        <begin position="250"/>
        <end position="260"/>
    </location>
</feature>
<name>A0ABM1C2K2_LIMPO</name>
<feature type="compositionally biased region" description="Polar residues" evidence="1">
    <location>
        <begin position="92"/>
        <end position="110"/>
    </location>
</feature>
<sequence length="331" mass="36747">MFCFSGGFRSLNQAQKEPKEDEAFQQQRQANIAEVARIKNEKKKIFGGGKQILDGDIAQLMGKGFSVDQATSALKNHGGDLGAALSSLYINNKFSGGQNNESRNTQSSRIDQNKRREKKNEETDVVQSRPSGPTTLFEFLQNQIPLSDEPENSAFSSSSANSNRSSKPSATVMNNSPTCGEQQRFRVDSGRSYKDGLSNDKRKFQGKDSGAVRYPNQRNSYSGQQQDMHRSKPPYNQPAPSNNRGQTWQDNYYSSKISDNSSKKSNESATNVNKTNNPKQGERRSTKGSFRGEANSTEPNQRAFSNGVKSQPRTTPPQSGEKVLARYWEDG</sequence>
<feature type="compositionally biased region" description="Basic and acidic residues" evidence="1">
    <location>
        <begin position="183"/>
        <end position="206"/>
    </location>
</feature>
<feature type="compositionally biased region" description="Low complexity" evidence="1">
    <location>
        <begin position="152"/>
        <end position="170"/>
    </location>
</feature>
<feature type="compositionally biased region" description="Basic and acidic residues" evidence="1">
    <location>
        <begin position="111"/>
        <end position="122"/>
    </location>
</feature>
<evidence type="ECO:0000313" key="3">
    <source>
        <dbReference type="Proteomes" id="UP000694941"/>
    </source>
</evidence>
<accession>A0ABM1C2K2</accession>
<feature type="compositionally biased region" description="Polar residues" evidence="1">
    <location>
        <begin position="125"/>
        <end position="145"/>
    </location>
</feature>
<dbReference type="PROSITE" id="PS50030">
    <property type="entry name" value="UBA"/>
    <property type="match status" value="1"/>
</dbReference>
<feature type="compositionally biased region" description="Polar residues" evidence="1">
    <location>
        <begin position="294"/>
        <end position="318"/>
    </location>
</feature>
<feature type="compositionally biased region" description="Polar residues" evidence="1">
    <location>
        <begin position="216"/>
        <end position="226"/>
    </location>
</feature>
<feature type="region of interest" description="Disordered" evidence="1">
    <location>
        <begin position="92"/>
        <end position="331"/>
    </location>
</feature>
<organism evidence="3 4">
    <name type="scientific">Limulus polyphemus</name>
    <name type="common">Atlantic horseshoe crab</name>
    <dbReference type="NCBI Taxonomy" id="6850"/>
    <lineage>
        <taxon>Eukaryota</taxon>
        <taxon>Metazoa</taxon>
        <taxon>Ecdysozoa</taxon>
        <taxon>Arthropoda</taxon>
        <taxon>Chelicerata</taxon>
        <taxon>Merostomata</taxon>
        <taxon>Xiphosura</taxon>
        <taxon>Limulidae</taxon>
        <taxon>Limulus</taxon>
    </lineage>
</organism>
<dbReference type="GeneID" id="106477026"/>
<dbReference type="CDD" id="cd14270">
    <property type="entry name" value="UBA"/>
    <property type="match status" value="1"/>
</dbReference>
<feature type="domain" description="UBA" evidence="2">
    <location>
        <begin position="52"/>
        <end position="91"/>
    </location>
</feature>